<evidence type="ECO:0000256" key="2">
    <source>
        <dbReference type="ARBA" id="ARBA00023136"/>
    </source>
</evidence>
<evidence type="ECO:0000256" key="1">
    <source>
        <dbReference type="ARBA" id="ARBA00004370"/>
    </source>
</evidence>
<dbReference type="EMBL" id="JACGWJ010000019">
    <property type="protein sequence ID" value="KAL0344843.1"/>
    <property type="molecule type" value="Genomic_DNA"/>
</dbReference>
<sequence>MPSSSSSASNEMLDANPVPPPPRRWPIPPPAPVGHAVYVEDLYHDPPPRRPFLRREMSFICRTITWGLVLCLMASSFAVLMWLIFHPVFPQLHVASATMSSVATTSTDVGAECNITFVLTNPNRHLTAIYDRMEISLLYPSQGVLLSQDYPPPFSQPKKSRTTIESDLSFNGVYLGTDVLKAMKQDLDRGSLSLGIRILAIVRYKSGKWKTRSQFMRAYCGGVSFGFTSNNNPGIFLNPYQECEVYLYSK</sequence>
<dbReference type="PANTHER" id="PTHR31234:SF55">
    <property type="entry name" value="LATE EMBRYOGENESIS ABUNDANT (LEA) HYDROXYPROLINE-RICH GLYCOPROTEIN FAMILY"/>
    <property type="match status" value="1"/>
</dbReference>
<name>A0AAW2NPM1_SESRA</name>
<evidence type="ECO:0000313" key="5">
    <source>
        <dbReference type="EMBL" id="KAL0344843.1"/>
    </source>
</evidence>
<comment type="subcellular location">
    <subcellularLocation>
        <location evidence="1">Membrane</location>
    </subcellularLocation>
</comment>
<dbReference type="AlphaFoldDB" id="A0AAW2NPM1"/>
<dbReference type="GO" id="GO:0098542">
    <property type="term" value="P:defense response to other organism"/>
    <property type="evidence" value="ECO:0007669"/>
    <property type="project" value="InterPro"/>
</dbReference>
<feature type="transmembrane region" description="Helical" evidence="4">
    <location>
        <begin position="59"/>
        <end position="85"/>
    </location>
</feature>
<dbReference type="GO" id="GO:0005886">
    <property type="term" value="C:plasma membrane"/>
    <property type="evidence" value="ECO:0007669"/>
    <property type="project" value="TreeGrafter"/>
</dbReference>
<feature type="region of interest" description="Disordered" evidence="3">
    <location>
        <begin position="1"/>
        <end position="26"/>
    </location>
</feature>
<dbReference type="PANTHER" id="PTHR31234">
    <property type="entry name" value="LATE EMBRYOGENESIS ABUNDANT (LEA) HYDROXYPROLINE-RICH GLYCOPROTEIN FAMILY"/>
    <property type="match status" value="1"/>
</dbReference>
<accession>A0AAW2NPM1</accession>
<dbReference type="InterPro" id="IPR044839">
    <property type="entry name" value="NDR1-like"/>
</dbReference>
<keyword evidence="2 4" id="KW-0472">Membrane</keyword>
<organism evidence="5">
    <name type="scientific">Sesamum radiatum</name>
    <name type="common">Black benniseed</name>
    <dbReference type="NCBI Taxonomy" id="300843"/>
    <lineage>
        <taxon>Eukaryota</taxon>
        <taxon>Viridiplantae</taxon>
        <taxon>Streptophyta</taxon>
        <taxon>Embryophyta</taxon>
        <taxon>Tracheophyta</taxon>
        <taxon>Spermatophyta</taxon>
        <taxon>Magnoliopsida</taxon>
        <taxon>eudicotyledons</taxon>
        <taxon>Gunneridae</taxon>
        <taxon>Pentapetalae</taxon>
        <taxon>asterids</taxon>
        <taxon>lamiids</taxon>
        <taxon>Lamiales</taxon>
        <taxon>Pedaliaceae</taxon>
        <taxon>Sesamum</taxon>
    </lineage>
</organism>
<evidence type="ECO:0000256" key="3">
    <source>
        <dbReference type="SAM" id="MobiDB-lite"/>
    </source>
</evidence>
<gene>
    <name evidence="5" type="ORF">Sradi_4315600</name>
</gene>
<proteinExistence type="predicted"/>
<protein>
    <recommendedName>
        <fullName evidence="6">Late embryogenesis abundant protein LEA-2 subgroup domain-containing protein</fullName>
    </recommendedName>
</protein>
<keyword evidence="4" id="KW-0812">Transmembrane</keyword>
<reference evidence="5" key="2">
    <citation type="journal article" date="2024" name="Plant">
        <title>Genomic evolution and insights into agronomic trait innovations of Sesamum species.</title>
        <authorList>
            <person name="Miao H."/>
            <person name="Wang L."/>
            <person name="Qu L."/>
            <person name="Liu H."/>
            <person name="Sun Y."/>
            <person name="Le M."/>
            <person name="Wang Q."/>
            <person name="Wei S."/>
            <person name="Zheng Y."/>
            <person name="Lin W."/>
            <person name="Duan Y."/>
            <person name="Cao H."/>
            <person name="Xiong S."/>
            <person name="Wang X."/>
            <person name="Wei L."/>
            <person name="Li C."/>
            <person name="Ma Q."/>
            <person name="Ju M."/>
            <person name="Zhao R."/>
            <person name="Li G."/>
            <person name="Mu C."/>
            <person name="Tian Q."/>
            <person name="Mei H."/>
            <person name="Zhang T."/>
            <person name="Gao T."/>
            <person name="Zhang H."/>
        </authorList>
    </citation>
    <scope>NUCLEOTIDE SEQUENCE</scope>
    <source>
        <strain evidence="5">G02</strain>
    </source>
</reference>
<reference evidence="5" key="1">
    <citation type="submission" date="2020-06" db="EMBL/GenBank/DDBJ databases">
        <authorList>
            <person name="Li T."/>
            <person name="Hu X."/>
            <person name="Zhang T."/>
            <person name="Song X."/>
            <person name="Zhang H."/>
            <person name="Dai N."/>
            <person name="Sheng W."/>
            <person name="Hou X."/>
            <person name="Wei L."/>
        </authorList>
    </citation>
    <scope>NUCLEOTIDE SEQUENCE</scope>
    <source>
        <strain evidence="5">G02</strain>
        <tissue evidence="5">Leaf</tissue>
    </source>
</reference>
<evidence type="ECO:0008006" key="6">
    <source>
        <dbReference type="Google" id="ProtNLM"/>
    </source>
</evidence>
<evidence type="ECO:0000256" key="4">
    <source>
        <dbReference type="SAM" id="Phobius"/>
    </source>
</evidence>
<keyword evidence="4" id="KW-1133">Transmembrane helix</keyword>
<feature type="compositionally biased region" description="Pro residues" evidence="3">
    <location>
        <begin position="17"/>
        <end position="26"/>
    </location>
</feature>
<comment type="caution">
    <text evidence="5">The sequence shown here is derived from an EMBL/GenBank/DDBJ whole genome shotgun (WGS) entry which is preliminary data.</text>
</comment>